<keyword evidence="1" id="KW-0732">Signal</keyword>
<dbReference type="PROSITE" id="PS51257">
    <property type="entry name" value="PROKAR_LIPOPROTEIN"/>
    <property type="match status" value="1"/>
</dbReference>
<feature type="chain" id="PRO_5045585387" evidence="1">
    <location>
        <begin position="24"/>
        <end position="295"/>
    </location>
</feature>
<gene>
    <name evidence="2" type="ORF">LZC95_24665</name>
</gene>
<evidence type="ECO:0000313" key="3">
    <source>
        <dbReference type="Proteomes" id="UP001379533"/>
    </source>
</evidence>
<evidence type="ECO:0000313" key="2">
    <source>
        <dbReference type="EMBL" id="WXA99994.1"/>
    </source>
</evidence>
<proteinExistence type="predicted"/>
<feature type="signal peptide" evidence="1">
    <location>
        <begin position="1"/>
        <end position="23"/>
    </location>
</feature>
<dbReference type="EMBL" id="CP089982">
    <property type="protein sequence ID" value="WXA99994.1"/>
    <property type="molecule type" value="Genomic_DNA"/>
</dbReference>
<accession>A0ABZ2KPJ8</accession>
<keyword evidence="3" id="KW-1185">Reference proteome</keyword>
<sequence length="295" mass="29676">MHANRCIVLLATLSVWSAGAWLAACSSSDSDGPSDAGSDATVDGALDGGRDSGPRGHCSAVQGPACDLVLQDCPEGQECIVQGTDAGYVTACVGASTGNRPAGASCCPGRANQCAAGLECIGAACSGDAATARCTPHCCQDDDGVCGASVPEGFPGVCEILVYPNEDSGVGRTPLYHACSYKPACKPFHIQSCGAGQTCLLQRDGTSYRCNDIVQPPGKAVGQPCSFANHCADGLACLGPPDAGICRTLCYLRGGEPPPFDASAVRDEPGYGGCQAGSACKGTVTGFPGYLGYCL</sequence>
<dbReference type="RefSeq" id="WP_394850637.1">
    <property type="nucleotide sequence ID" value="NZ_CP089982.1"/>
</dbReference>
<name>A0ABZ2KPJ8_9BACT</name>
<dbReference type="Proteomes" id="UP001379533">
    <property type="component" value="Chromosome"/>
</dbReference>
<reference evidence="2 3" key="1">
    <citation type="submission" date="2021-12" db="EMBL/GenBank/DDBJ databases">
        <title>Discovery of the Pendulisporaceae a myxobacterial family with distinct sporulation behavior and unique specialized metabolism.</title>
        <authorList>
            <person name="Garcia R."/>
            <person name="Popoff A."/>
            <person name="Bader C.D."/>
            <person name="Loehr J."/>
            <person name="Walesch S."/>
            <person name="Walt C."/>
            <person name="Boldt J."/>
            <person name="Bunk B."/>
            <person name="Haeckl F.J.F.P.J."/>
            <person name="Gunesch A.P."/>
            <person name="Birkelbach J."/>
            <person name="Nuebel U."/>
            <person name="Pietschmann T."/>
            <person name="Bach T."/>
            <person name="Mueller R."/>
        </authorList>
    </citation>
    <scope>NUCLEOTIDE SEQUENCE [LARGE SCALE GENOMIC DNA]</scope>
    <source>
        <strain evidence="2 3">MSr12523</strain>
    </source>
</reference>
<organism evidence="2 3">
    <name type="scientific">Pendulispora brunnea</name>
    <dbReference type="NCBI Taxonomy" id="2905690"/>
    <lineage>
        <taxon>Bacteria</taxon>
        <taxon>Pseudomonadati</taxon>
        <taxon>Myxococcota</taxon>
        <taxon>Myxococcia</taxon>
        <taxon>Myxococcales</taxon>
        <taxon>Sorangiineae</taxon>
        <taxon>Pendulisporaceae</taxon>
        <taxon>Pendulispora</taxon>
    </lineage>
</organism>
<protein>
    <submittedName>
        <fullName evidence="2">Uncharacterized protein</fullName>
    </submittedName>
</protein>
<evidence type="ECO:0000256" key="1">
    <source>
        <dbReference type="SAM" id="SignalP"/>
    </source>
</evidence>